<evidence type="ECO:0000313" key="1">
    <source>
        <dbReference type="EnsemblMetazoa" id="Aqu2.1.40305_001"/>
    </source>
</evidence>
<sequence>LRQKNEKVSHHKRGAHLEFGSCRKLSYPKEVEEELVEWMLVGRDCHLPVETQMVKGTANSLIKAHNPRMVVNAIEDFN</sequence>
<proteinExistence type="predicted"/>
<accession>A0A1X7VKH0</accession>
<protein>
    <submittedName>
        <fullName evidence="1">Uncharacterized protein</fullName>
    </submittedName>
</protein>
<dbReference type="InParanoid" id="A0A1X7VKH0"/>
<name>A0A1X7VKH0_AMPQE</name>
<organism evidence="1">
    <name type="scientific">Amphimedon queenslandica</name>
    <name type="common">Sponge</name>
    <dbReference type="NCBI Taxonomy" id="400682"/>
    <lineage>
        <taxon>Eukaryota</taxon>
        <taxon>Metazoa</taxon>
        <taxon>Porifera</taxon>
        <taxon>Demospongiae</taxon>
        <taxon>Heteroscleromorpha</taxon>
        <taxon>Haplosclerida</taxon>
        <taxon>Niphatidae</taxon>
        <taxon>Amphimedon</taxon>
    </lineage>
</organism>
<dbReference type="EnsemblMetazoa" id="Aqu2.1.40305_001">
    <property type="protein sequence ID" value="Aqu2.1.40305_001"/>
    <property type="gene ID" value="Aqu2.1.40305"/>
</dbReference>
<reference evidence="1" key="1">
    <citation type="submission" date="2017-05" db="UniProtKB">
        <authorList>
            <consortium name="EnsemblMetazoa"/>
        </authorList>
    </citation>
    <scope>IDENTIFICATION</scope>
</reference>
<dbReference type="AlphaFoldDB" id="A0A1X7VKH0"/>